<evidence type="ECO:0000256" key="4">
    <source>
        <dbReference type="ARBA" id="ARBA00022516"/>
    </source>
</evidence>
<dbReference type="Proteomes" id="UP000887566">
    <property type="component" value="Unplaced"/>
</dbReference>
<protein>
    <recommendedName>
        <fullName evidence="9">Acyl carrier protein</fullName>
    </recommendedName>
</protein>
<dbReference type="Gene3D" id="1.10.1200.10">
    <property type="entry name" value="ACP-like"/>
    <property type="match status" value="1"/>
</dbReference>
<comment type="pathway">
    <text evidence="1">Lipid metabolism; fatty acid biosynthesis.</text>
</comment>
<keyword evidence="6" id="KW-0276">Fatty acid metabolism</keyword>
<keyword evidence="11" id="KW-1185">Reference proteome</keyword>
<dbReference type="NCBIfam" id="TIGR00517">
    <property type="entry name" value="acyl_carrier"/>
    <property type="match status" value="1"/>
</dbReference>
<dbReference type="AlphaFoldDB" id="A0A914VCL9"/>
<dbReference type="InterPro" id="IPR003231">
    <property type="entry name" value="ACP"/>
</dbReference>
<dbReference type="PROSITE" id="PS50075">
    <property type="entry name" value="CARRIER"/>
    <property type="match status" value="1"/>
</dbReference>
<keyword evidence="8 9" id="KW-0275">Fatty acid biosynthesis</keyword>
<evidence type="ECO:0000256" key="7">
    <source>
        <dbReference type="ARBA" id="ARBA00023098"/>
    </source>
</evidence>
<evidence type="ECO:0000256" key="2">
    <source>
        <dbReference type="ARBA" id="ARBA00010930"/>
    </source>
</evidence>
<evidence type="ECO:0000256" key="6">
    <source>
        <dbReference type="ARBA" id="ARBA00022832"/>
    </source>
</evidence>
<evidence type="ECO:0000256" key="9">
    <source>
        <dbReference type="RuleBase" id="RU000722"/>
    </source>
</evidence>
<dbReference type="HAMAP" id="MF_01217">
    <property type="entry name" value="Acyl_carrier"/>
    <property type="match status" value="1"/>
</dbReference>
<organism evidence="11 12">
    <name type="scientific">Plectus sambesii</name>
    <dbReference type="NCBI Taxonomy" id="2011161"/>
    <lineage>
        <taxon>Eukaryota</taxon>
        <taxon>Metazoa</taxon>
        <taxon>Ecdysozoa</taxon>
        <taxon>Nematoda</taxon>
        <taxon>Chromadorea</taxon>
        <taxon>Plectida</taxon>
        <taxon>Plectina</taxon>
        <taxon>Plectoidea</taxon>
        <taxon>Plectidae</taxon>
        <taxon>Plectus</taxon>
    </lineage>
</organism>
<comment type="similarity">
    <text evidence="2">Belongs to the acyl carrier protein (ACP) family.</text>
</comment>
<evidence type="ECO:0000259" key="10">
    <source>
        <dbReference type="PROSITE" id="PS50075"/>
    </source>
</evidence>
<feature type="domain" description="Carrier" evidence="10">
    <location>
        <begin position="64"/>
        <end position="142"/>
    </location>
</feature>
<keyword evidence="3 9" id="KW-0596">Phosphopantetheine</keyword>
<dbReference type="InterPro" id="IPR036736">
    <property type="entry name" value="ACP-like_sf"/>
</dbReference>
<evidence type="ECO:0000256" key="3">
    <source>
        <dbReference type="ARBA" id="ARBA00022450"/>
    </source>
</evidence>
<proteinExistence type="inferred from homology"/>
<dbReference type="NCBIfam" id="NF002148">
    <property type="entry name" value="PRK00982.1-2"/>
    <property type="match status" value="1"/>
</dbReference>
<dbReference type="PANTHER" id="PTHR20863">
    <property type="entry name" value="ACYL CARRIER PROTEIN"/>
    <property type="match status" value="1"/>
</dbReference>
<reference evidence="12" key="1">
    <citation type="submission" date="2022-11" db="UniProtKB">
        <authorList>
            <consortium name="WormBaseParasite"/>
        </authorList>
    </citation>
    <scope>IDENTIFICATION</scope>
</reference>
<evidence type="ECO:0000256" key="8">
    <source>
        <dbReference type="ARBA" id="ARBA00023160"/>
    </source>
</evidence>
<keyword evidence="7" id="KW-0443">Lipid metabolism</keyword>
<dbReference type="GO" id="GO:0005739">
    <property type="term" value="C:mitochondrion"/>
    <property type="evidence" value="ECO:0007669"/>
    <property type="project" value="TreeGrafter"/>
</dbReference>
<evidence type="ECO:0000256" key="1">
    <source>
        <dbReference type="ARBA" id="ARBA00005194"/>
    </source>
</evidence>
<comment type="function">
    <text evidence="9">Carrier of the growing fatty acid chain in fatty acid biosynthesis.</text>
</comment>
<evidence type="ECO:0000313" key="11">
    <source>
        <dbReference type="Proteomes" id="UP000887566"/>
    </source>
</evidence>
<dbReference type="PANTHER" id="PTHR20863:SF27">
    <property type="entry name" value="ACYL CARRIER PROTEIN"/>
    <property type="match status" value="1"/>
</dbReference>
<dbReference type="WBParaSite" id="PSAMB.scaffold1781size27899.g15004.t2">
    <property type="protein sequence ID" value="PSAMB.scaffold1781size27899.g15004.t2"/>
    <property type="gene ID" value="PSAMB.scaffold1781size27899.g15004"/>
</dbReference>
<name>A0A914VCL9_9BILA</name>
<sequence length="146" mass="16724">MLRTALRQATRTVSAMTRLSLSTNVAATSSIRLLRPVCSQLQIQRLESVEVPGPYTPPIHLTFKVVEERVLKTIRTWDRVPQDKVDQVKMESHFVNDLGLDSLDHVELIMAFEDEFGFEIPDGDAEKLMTPQAVFQYICDREDVYE</sequence>
<evidence type="ECO:0000256" key="5">
    <source>
        <dbReference type="ARBA" id="ARBA00022553"/>
    </source>
</evidence>
<dbReference type="GO" id="GO:0000035">
    <property type="term" value="F:acyl binding"/>
    <property type="evidence" value="ECO:0007669"/>
    <property type="project" value="TreeGrafter"/>
</dbReference>
<dbReference type="FunFam" id="1.10.1200.10:FF:000003">
    <property type="entry name" value="Acyl carrier protein"/>
    <property type="match status" value="1"/>
</dbReference>
<dbReference type="Pfam" id="PF00550">
    <property type="entry name" value="PP-binding"/>
    <property type="match status" value="1"/>
</dbReference>
<dbReference type="SUPFAM" id="SSF47336">
    <property type="entry name" value="ACP-like"/>
    <property type="match status" value="1"/>
</dbReference>
<keyword evidence="5" id="KW-0597">Phosphoprotein</keyword>
<dbReference type="InterPro" id="IPR009081">
    <property type="entry name" value="PP-bd_ACP"/>
</dbReference>
<accession>A0A914VCL9</accession>
<dbReference type="GO" id="GO:0000036">
    <property type="term" value="F:acyl carrier activity"/>
    <property type="evidence" value="ECO:0007669"/>
    <property type="project" value="TreeGrafter"/>
</dbReference>
<evidence type="ECO:0000313" key="12">
    <source>
        <dbReference type="WBParaSite" id="PSAMB.scaffold1781size27899.g15004.t2"/>
    </source>
</evidence>
<keyword evidence="4 9" id="KW-0444">Lipid biosynthesis</keyword>